<dbReference type="PaxDb" id="121845-A0A1S3DS67"/>
<sequence>MDTKSEAMDYEIEEILSTRLNSFDFYLDINRAYWHIWYLVKITMDTKSEAMDYEIEEILSTEHAMELDLPTESIESETTSADENVLQQMYVDGQITFSEYSSRLGALFQKLEVGMLVCRYIAEVSIICVPGLYCVWMKGPALLTLKICFPPLL</sequence>
<dbReference type="Proteomes" id="UP000079169">
    <property type="component" value="Unplaced"/>
</dbReference>
<protein>
    <submittedName>
        <fullName evidence="2">Uncharacterized protein LOC103522931</fullName>
    </submittedName>
</protein>
<proteinExistence type="predicted"/>
<evidence type="ECO:0000313" key="1">
    <source>
        <dbReference type="Proteomes" id="UP000079169"/>
    </source>
</evidence>
<name>A0A1S3DS67_DIACI</name>
<reference evidence="2" key="1">
    <citation type="submission" date="2025-08" db="UniProtKB">
        <authorList>
            <consortium name="RefSeq"/>
        </authorList>
    </citation>
    <scope>IDENTIFICATION</scope>
</reference>
<accession>A0A1S3DS67</accession>
<dbReference type="KEGG" id="dci:103522931"/>
<gene>
    <name evidence="2" type="primary">LOC103522931</name>
</gene>
<organism evidence="1 2">
    <name type="scientific">Diaphorina citri</name>
    <name type="common">Asian citrus psyllid</name>
    <dbReference type="NCBI Taxonomy" id="121845"/>
    <lineage>
        <taxon>Eukaryota</taxon>
        <taxon>Metazoa</taxon>
        <taxon>Ecdysozoa</taxon>
        <taxon>Arthropoda</taxon>
        <taxon>Hexapoda</taxon>
        <taxon>Insecta</taxon>
        <taxon>Pterygota</taxon>
        <taxon>Neoptera</taxon>
        <taxon>Paraneoptera</taxon>
        <taxon>Hemiptera</taxon>
        <taxon>Sternorrhyncha</taxon>
        <taxon>Psylloidea</taxon>
        <taxon>Psyllidae</taxon>
        <taxon>Diaphorininae</taxon>
        <taxon>Diaphorina</taxon>
    </lineage>
</organism>
<dbReference type="AlphaFoldDB" id="A0A1S3DS67"/>
<evidence type="ECO:0000313" key="2">
    <source>
        <dbReference type="RefSeq" id="XP_008486234.1"/>
    </source>
</evidence>
<dbReference type="RefSeq" id="XP_008486234.1">
    <property type="nucleotide sequence ID" value="XM_008488012.1"/>
</dbReference>
<dbReference type="GeneID" id="103522931"/>
<keyword evidence="1" id="KW-1185">Reference proteome</keyword>